<dbReference type="EMBL" id="VWZO01019752">
    <property type="protein sequence ID" value="NXH21415.1"/>
    <property type="molecule type" value="Genomic_DNA"/>
</dbReference>
<evidence type="ECO:0000313" key="2">
    <source>
        <dbReference type="EMBL" id="NXH21415.1"/>
    </source>
</evidence>
<feature type="non-terminal residue" evidence="2">
    <location>
        <position position="1"/>
    </location>
</feature>
<dbReference type="PANTHER" id="PTHR10424">
    <property type="entry name" value="VIRAL ENVELOPE PROTEIN"/>
    <property type="match status" value="1"/>
</dbReference>
<dbReference type="AlphaFoldDB" id="A0A7K9I8A4"/>
<comment type="caution">
    <text evidence="2">The sequence shown here is derived from an EMBL/GenBank/DDBJ whole genome shotgun (WGS) entry which is preliminary data.</text>
</comment>
<protein>
    <submittedName>
        <fullName evidence="2">ERVV1 protein</fullName>
    </submittedName>
</protein>
<evidence type="ECO:0000256" key="1">
    <source>
        <dbReference type="ARBA" id="ARBA00023157"/>
    </source>
</evidence>
<accession>A0A7K9I8A4</accession>
<dbReference type="Gene3D" id="1.10.287.210">
    <property type="match status" value="1"/>
</dbReference>
<sequence length="57" mass="6316">ELEKTIINISAIVEHVENRTLDAIKAVQEEVHSLSRMVLQNRMALDLLTASQGGVCK</sequence>
<dbReference type="OrthoDB" id="8949317at2759"/>
<gene>
    <name evidence="2" type="primary">Ervv1</name>
    <name evidence="2" type="ORF">BUCCAP_R16011</name>
</gene>
<dbReference type="Proteomes" id="UP000534107">
    <property type="component" value="Unassembled WGS sequence"/>
</dbReference>
<dbReference type="Pfam" id="PF00429">
    <property type="entry name" value="TLV_coat"/>
    <property type="match status" value="1"/>
</dbReference>
<dbReference type="SUPFAM" id="SSF58069">
    <property type="entry name" value="Virus ectodomain"/>
    <property type="match status" value="1"/>
</dbReference>
<evidence type="ECO:0000313" key="3">
    <source>
        <dbReference type="Proteomes" id="UP000534107"/>
    </source>
</evidence>
<dbReference type="PANTHER" id="PTHR10424:SF73">
    <property type="entry name" value="ENDOGENOUS RETROVIRUS GROUP FC1 ENV POLYPROTEIN-RELATED"/>
    <property type="match status" value="1"/>
</dbReference>
<keyword evidence="1" id="KW-1015">Disulfide bond</keyword>
<dbReference type="InterPro" id="IPR018154">
    <property type="entry name" value="TLV/ENV_coat_polyprotein"/>
</dbReference>
<keyword evidence="3" id="KW-1185">Reference proteome</keyword>
<reference evidence="2 3" key="1">
    <citation type="submission" date="2019-09" db="EMBL/GenBank/DDBJ databases">
        <title>Bird 10,000 Genomes (B10K) Project - Family phase.</title>
        <authorList>
            <person name="Zhang G."/>
        </authorList>
    </citation>
    <scope>NUCLEOTIDE SEQUENCE [LARGE SCALE GENOMIC DNA]</scope>
    <source>
        <strain evidence="2">B10K-DU-001-16</strain>
        <tissue evidence="2">Muscle</tissue>
    </source>
</reference>
<proteinExistence type="predicted"/>
<organism evidence="2 3">
    <name type="scientific">Bucco capensis</name>
    <name type="common">collared puffbird</name>
    <dbReference type="NCBI Taxonomy" id="135168"/>
    <lineage>
        <taxon>Eukaryota</taxon>
        <taxon>Metazoa</taxon>
        <taxon>Chordata</taxon>
        <taxon>Craniata</taxon>
        <taxon>Vertebrata</taxon>
        <taxon>Euteleostomi</taxon>
        <taxon>Archelosauria</taxon>
        <taxon>Archosauria</taxon>
        <taxon>Dinosauria</taxon>
        <taxon>Saurischia</taxon>
        <taxon>Theropoda</taxon>
        <taxon>Coelurosauria</taxon>
        <taxon>Aves</taxon>
        <taxon>Neognathae</taxon>
        <taxon>Neoaves</taxon>
        <taxon>Telluraves</taxon>
        <taxon>Coraciimorphae</taxon>
        <taxon>Piciformes</taxon>
        <taxon>Bucconidae</taxon>
        <taxon>Bucco</taxon>
    </lineage>
</organism>
<feature type="non-terminal residue" evidence="2">
    <location>
        <position position="57"/>
    </location>
</feature>
<name>A0A7K9I8A4_9PICI</name>